<evidence type="ECO:0000313" key="1">
    <source>
        <dbReference type="EMBL" id="KUM48160.1"/>
    </source>
</evidence>
<reference evidence="1" key="1">
    <citation type="journal article" date="2015" name="Genome Biol. Evol.">
        <title>Organellar Genomes of White Spruce (Picea glauca): Assembly and Annotation.</title>
        <authorList>
            <person name="Jackman S.D."/>
            <person name="Warren R.L."/>
            <person name="Gibb E.A."/>
            <person name="Vandervalk B.P."/>
            <person name="Mohamadi H."/>
            <person name="Chu J."/>
            <person name="Raymond A."/>
            <person name="Pleasance S."/>
            <person name="Coope R."/>
            <person name="Wildung M.R."/>
            <person name="Ritland C.E."/>
            <person name="Bousquet J."/>
            <person name="Jones S.J."/>
            <person name="Bohlmann J."/>
            <person name="Birol I."/>
        </authorList>
    </citation>
    <scope>NUCLEOTIDE SEQUENCE [LARGE SCALE GENOMIC DNA]</scope>
    <source>
        <tissue evidence="1">Flushing bud</tissue>
    </source>
</reference>
<dbReference type="AlphaFoldDB" id="A0A101LZF0"/>
<gene>
    <name evidence="1" type="ORF">ABT39_MTgene5156</name>
</gene>
<keyword evidence="1" id="KW-0496">Mitochondrion</keyword>
<proteinExistence type="predicted"/>
<comment type="caution">
    <text evidence="1">The sequence shown here is derived from an EMBL/GenBank/DDBJ whole genome shotgun (WGS) entry which is preliminary data.</text>
</comment>
<accession>A0A101LZF0</accession>
<protein>
    <submittedName>
        <fullName evidence="1">Uncharacterized protein</fullName>
    </submittedName>
</protein>
<name>A0A101LZF0_PICGL</name>
<sequence>MYVRMAVLLPREFTTALRGEGSSITLRLVSIIHFSATSAPPHLASDNSAFPLHHVPSLIPSCIYPSGVMYVFRPQLHPLL</sequence>
<geneLocation type="mitochondrion" evidence="1"/>
<organism evidence="1">
    <name type="scientific">Picea glauca</name>
    <name type="common">White spruce</name>
    <name type="synonym">Pinus glauca</name>
    <dbReference type="NCBI Taxonomy" id="3330"/>
    <lineage>
        <taxon>Eukaryota</taxon>
        <taxon>Viridiplantae</taxon>
        <taxon>Streptophyta</taxon>
        <taxon>Embryophyta</taxon>
        <taxon>Tracheophyta</taxon>
        <taxon>Spermatophyta</taxon>
        <taxon>Pinopsida</taxon>
        <taxon>Pinidae</taxon>
        <taxon>Conifers I</taxon>
        <taxon>Pinales</taxon>
        <taxon>Pinaceae</taxon>
        <taxon>Picea</taxon>
    </lineage>
</organism>
<dbReference type="EMBL" id="LKAM01000006">
    <property type="protein sequence ID" value="KUM48160.1"/>
    <property type="molecule type" value="Genomic_DNA"/>
</dbReference>